<dbReference type="Gene3D" id="2.60.120.260">
    <property type="entry name" value="Galactose-binding domain-like"/>
    <property type="match status" value="1"/>
</dbReference>
<dbReference type="Pfam" id="PF00884">
    <property type="entry name" value="Sulfatase"/>
    <property type="match status" value="1"/>
</dbReference>
<feature type="transmembrane region" description="Helical" evidence="8">
    <location>
        <begin position="1164"/>
        <end position="1187"/>
    </location>
</feature>
<evidence type="ECO:0000256" key="4">
    <source>
        <dbReference type="ARBA" id="ARBA00022475"/>
    </source>
</evidence>
<feature type="transmembrane region" description="Helical" evidence="8">
    <location>
        <begin position="980"/>
        <end position="1004"/>
    </location>
</feature>
<dbReference type="InterPro" id="IPR017850">
    <property type="entry name" value="Alkaline_phosphatase_core_sf"/>
</dbReference>
<feature type="transmembrane region" description="Helical" evidence="8">
    <location>
        <begin position="1011"/>
        <end position="1032"/>
    </location>
</feature>
<dbReference type="SUPFAM" id="SSF53649">
    <property type="entry name" value="Alkaline phosphatase-like"/>
    <property type="match status" value="1"/>
</dbReference>
<evidence type="ECO:0000256" key="2">
    <source>
        <dbReference type="ARBA" id="ARBA00004651"/>
    </source>
</evidence>
<sequence>MVEINKYFQNLILIFLLLTNTSTTNNLLSNGDFNQLDLNGQPTNWNINLGQGNNSIKILPKKYLSFNVLQISVYTNQILVTLTQTIQLEQNTNKTLLLISFWYKTWIIFSSGSIRLEFYDKLNKKISNEYLKSLSTNLTWTSIQIKKSLATNAISAKFIIRMFNCLGNVLFTNISIEQIHSFTNPTFLIYPKQDGTIFLQWNFTNNKNIHYYKIYRGNGILSKLNYTIHLLITIPTMFSYGNNIYESMFTDHFIELNTIYTYQVIAYDLNQTIIHKTILKIGEVDSKREYNNITLFIAFPRTNGIHLSWKLKSTSLAKFILIYNGIDSISNINKKQLIGNYSVDNIKTIISLSYQGPFLLVSDDKNDIASVQLANLTRPRISLTSTHLEFIRKKINETKHAKDIFNQLIKSIHFYKPNNTFNYCWPARDAALLYAITNNITFINFTQNLLNINKINYTIYDNSAIKLRFSFSTMARAQAFDWAYRGFNLEQRKLFIQDFQYAASIFSSYSDDHSKNINDKASNWIGIVKSSELIQHLTLYGEQNYPNDQAERRILFLLNEIQLHLQHSYSSSGYMQEGLNYLSYTISILAPAIYLTKSMGISIFDQLWSHPDWHNLALHIISLRKQRNSLQFGVSDSIYSYNGFLPYIFNSTNHKNIKSALKWLYDRTMGINSSSPVYDGKDKCAALLFYPYEIQPQNPSISFSRSNSMIIDNIEGFYVFRNRYQDKNDVLIALMNRNRRHSGWNANETFALSIMSHDTTWAQMPGKQFKYSNQTNKFSTPLIDGWPREPPKQFKLGFTKQVKSFSNQGGGYVFIDSTINFNISLAQRQFVVDMIKRDNIDTIIVINDDFIDIRSHTWYWQLSPKSSDISQIILTNQNNLSTFIIKGKNQSWLKGWIYNDQNTTLNNSEQILRIIKYGFYAKFKIVMALGMGKEPNAFRITNGIQINNISINFNNLSHGLQEITTSITTTIAPDTDKTSIINLIIIITSTFVCLFILIFIGILLRKIIKSLTSGVLSICFVATCANRILAFHHYGNKMNLSSNTFLWICIIFIPDLIVLFILYLLLFYVGSKYPQYNLYSILVGLVYAIFIILVSSSNIIMLTITGRNIDWRIVFEVDFTATYSLYIPHLYSFLSLLLSHFLLGSTIWSINNHFTQIYAELHYVIFKIIKIFISSVILIYLIINLFYHLPQSYQNSSSNMVLSYFHELLSYYWRTIVFMSFHTGESIVNSISEAIRAPPINISDPIVTLKKPIKNVFLIILESTRADVLPLNEQFLNATQSTFTSDIPLTNVTPILNSFWKNSLRTIASSTSSYTLKSLVSIFCGIYPLNLNFLKEVNEENIFYEKCLPELLHQTFKTKTNQSKFRSAFFTSARGDFDHQRELIQKFQFQSQYDGFDIIQQSGYVPDLGMFGPADPTILPLLWKWLDETLAEEQNHQLMMSLLITGTHEPFLYPDDRSYNDYQYYTNDPRINAHLNTLKITDKLFGKLIHGFKSRKLYDETLFIVVSDHGYVFNDYGSQTVGLLSSPLESAFSVPLIFHNRYLQPKQLHGQYSTMDILPTIMDILLSSSSKTNKKKKKKKKLTNQLLSSVENQQLKTILSLYEGTSILRRRVEEESIRYIFNLANPGNSFLSIKQYPRKLTYDITNDEVHLYHLQYDPFESIDLINLSNQPIDNYPSWIHINHHKQILKYRWKGRWTSKTIRINMFSQILSEKKKNNHWLRPKSVILNNSKIDLDEMLNWADRTFELTRLWTKLIFKRYRTNNTT</sequence>
<keyword evidence="6 8" id="KW-1133">Transmembrane helix</keyword>
<evidence type="ECO:0000256" key="6">
    <source>
        <dbReference type="ARBA" id="ARBA00022989"/>
    </source>
</evidence>
<feature type="transmembrane region" description="Helical" evidence="8">
    <location>
        <begin position="1125"/>
        <end position="1143"/>
    </location>
</feature>
<dbReference type="InterPro" id="IPR000917">
    <property type="entry name" value="Sulfatase_N"/>
</dbReference>
<feature type="transmembrane region" description="Helical" evidence="8">
    <location>
        <begin position="1044"/>
        <end position="1069"/>
    </location>
</feature>
<feature type="domain" description="Sulfatase N-terminal" evidence="10">
    <location>
        <begin position="1254"/>
        <end position="1564"/>
    </location>
</feature>
<evidence type="ECO:0000313" key="11">
    <source>
        <dbReference type="EMBL" id="CAF3846597.1"/>
    </source>
</evidence>
<evidence type="ECO:0000256" key="5">
    <source>
        <dbReference type="ARBA" id="ARBA00022692"/>
    </source>
</evidence>
<evidence type="ECO:0000256" key="1">
    <source>
        <dbReference type="ARBA" id="ARBA00001913"/>
    </source>
</evidence>
<proteinExistence type="inferred from homology"/>
<evidence type="ECO:0000256" key="8">
    <source>
        <dbReference type="SAM" id="Phobius"/>
    </source>
</evidence>
<keyword evidence="5 8" id="KW-0812">Transmembrane</keyword>
<dbReference type="InterPro" id="IPR008929">
    <property type="entry name" value="Chondroitin_lyas"/>
</dbReference>
<evidence type="ECO:0000259" key="10">
    <source>
        <dbReference type="Pfam" id="PF00884"/>
    </source>
</evidence>
<name>A0A819E8I2_9BILA</name>
<dbReference type="PANTHER" id="PTHR47371">
    <property type="entry name" value="LIPOTEICHOIC ACID SYNTHASE"/>
    <property type="match status" value="1"/>
</dbReference>
<comment type="caution">
    <text evidence="11">The sequence shown here is derived from an EMBL/GenBank/DDBJ whole genome shotgun (WGS) entry which is preliminary data.</text>
</comment>
<comment type="cofactor">
    <cofactor evidence="1">
        <name>Ca(2+)</name>
        <dbReference type="ChEBI" id="CHEBI:29108"/>
    </cofactor>
</comment>
<evidence type="ECO:0000256" key="7">
    <source>
        <dbReference type="ARBA" id="ARBA00023136"/>
    </source>
</evidence>
<dbReference type="PANTHER" id="PTHR47371:SF3">
    <property type="entry name" value="PHOSPHOGLYCEROL TRANSFERASE I"/>
    <property type="match status" value="1"/>
</dbReference>
<dbReference type="Gene3D" id="1.50.10.100">
    <property type="entry name" value="Chondroitin AC/alginate lyase"/>
    <property type="match status" value="1"/>
</dbReference>
<dbReference type="InterPro" id="IPR050448">
    <property type="entry name" value="OpgB/LTA_synthase_biosynth"/>
</dbReference>
<reference evidence="11" key="1">
    <citation type="submission" date="2021-02" db="EMBL/GenBank/DDBJ databases">
        <authorList>
            <person name="Nowell W R."/>
        </authorList>
    </citation>
    <scope>NUCLEOTIDE SEQUENCE</scope>
</reference>
<keyword evidence="9" id="KW-0732">Signal</keyword>
<dbReference type="Proteomes" id="UP000663881">
    <property type="component" value="Unassembled WGS sequence"/>
</dbReference>
<feature type="transmembrane region" description="Helical" evidence="8">
    <location>
        <begin position="1081"/>
        <end position="1105"/>
    </location>
</feature>
<comment type="similarity">
    <text evidence="3">Belongs to the sulfatase family.</text>
</comment>
<dbReference type="Gene3D" id="3.40.720.10">
    <property type="entry name" value="Alkaline Phosphatase, subunit A"/>
    <property type="match status" value="1"/>
</dbReference>
<organism evidence="11 12">
    <name type="scientific">Adineta steineri</name>
    <dbReference type="NCBI Taxonomy" id="433720"/>
    <lineage>
        <taxon>Eukaryota</taxon>
        <taxon>Metazoa</taxon>
        <taxon>Spiralia</taxon>
        <taxon>Gnathifera</taxon>
        <taxon>Rotifera</taxon>
        <taxon>Eurotatoria</taxon>
        <taxon>Bdelloidea</taxon>
        <taxon>Adinetida</taxon>
        <taxon>Adinetidae</taxon>
        <taxon>Adineta</taxon>
    </lineage>
</organism>
<evidence type="ECO:0000256" key="3">
    <source>
        <dbReference type="ARBA" id="ARBA00008779"/>
    </source>
</evidence>
<protein>
    <recommendedName>
        <fullName evidence="10">Sulfatase N-terminal domain-containing protein</fullName>
    </recommendedName>
</protein>
<comment type="subcellular location">
    <subcellularLocation>
        <location evidence="2">Cell membrane</location>
        <topology evidence="2">Multi-pass membrane protein</topology>
    </subcellularLocation>
</comment>
<evidence type="ECO:0000313" key="12">
    <source>
        <dbReference type="Proteomes" id="UP000663881"/>
    </source>
</evidence>
<keyword evidence="4" id="KW-1003">Cell membrane</keyword>
<dbReference type="GO" id="GO:0005886">
    <property type="term" value="C:plasma membrane"/>
    <property type="evidence" value="ECO:0007669"/>
    <property type="project" value="UniProtKB-SubCell"/>
</dbReference>
<feature type="signal peptide" evidence="9">
    <location>
        <begin position="1"/>
        <end position="24"/>
    </location>
</feature>
<accession>A0A819E8I2</accession>
<evidence type="ECO:0000256" key="9">
    <source>
        <dbReference type="SAM" id="SignalP"/>
    </source>
</evidence>
<gene>
    <name evidence="11" type="ORF">OKA104_LOCUS21238</name>
</gene>
<keyword evidence="7 8" id="KW-0472">Membrane</keyword>
<feature type="chain" id="PRO_5032497510" description="Sulfatase N-terminal domain-containing protein" evidence="9">
    <location>
        <begin position="25"/>
        <end position="1765"/>
    </location>
</feature>
<dbReference type="EMBL" id="CAJOAY010001466">
    <property type="protein sequence ID" value="CAF3846597.1"/>
    <property type="molecule type" value="Genomic_DNA"/>
</dbReference>